<accession>A0ABT0GJL0</accession>
<dbReference type="PANTHER" id="PTHR21666">
    <property type="entry name" value="PEPTIDASE-RELATED"/>
    <property type="match status" value="1"/>
</dbReference>
<dbReference type="SUPFAM" id="SSF51261">
    <property type="entry name" value="Duplicated hybrid motif"/>
    <property type="match status" value="1"/>
</dbReference>
<feature type="signal peptide" evidence="1">
    <location>
        <begin position="1"/>
        <end position="29"/>
    </location>
</feature>
<keyword evidence="4" id="KW-1185">Reference proteome</keyword>
<dbReference type="Pfam" id="PF01551">
    <property type="entry name" value="Peptidase_M23"/>
    <property type="match status" value="1"/>
</dbReference>
<sequence length="279" mass="29749">MIERFWSRLRAIQACAAPLFIALAAPATALELPSALQQGQLAIGRAQPGSEVSVDGRRVRVDAEGRFLLAAPRDAREPLVVAVRVPDGGAANHRVTVTPRDWPVEAVRGVPPRTVEPPPEIARRIAREQARVAEARRRDDARSDFASGFAWPVVGRISGRFAASRSYNGRPGSPHSGMDIAAREGTPIRAPAAGVVSFADSDLYLTGGTLLLDHGHGLSSVFLHMSRIDVRPGQQVAAGEVLGAVGSTGRATGPHLHWGVNWFEQRLDPLLLPGLPPAP</sequence>
<evidence type="ECO:0000313" key="3">
    <source>
        <dbReference type="EMBL" id="MCK7594739.1"/>
    </source>
</evidence>
<dbReference type="InterPro" id="IPR011055">
    <property type="entry name" value="Dup_hybrid_motif"/>
</dbReference>
<reference evidence="3" key="1">
    <citation type="submission" date="2022-04" db="EMBL/GenBank/DDBJ databases">
        <title>Lysobacter sp. CAU 1642 isolated from sea sand.</title>
        <authorList>
            <person name="Kim W."/>
        </authorList>
    </citation>
    <scope>NUCLEOTIDE SEQUENCE</scope>
    <source>
        <strain evidence="3">CAU 1642</strain>
    </source>
</reference>
<proteinExistence type="predicted"/>
<evidence type="ECO:0000259" key="2">
    <source>
        <dbReference type="Pfam" id="PF01551"/>
    </source>
</evidence>
<dbReference type="Gene3D" id="2.70.70.10">
    <property type="entry name" value="Glucose Permease (Domain IIA)"/>
    <property type="match status" value="1"/>
</dbReference>
<feature type="domain" description="M23ase beta-sheet core" evidence="2">
    <location>
        <begin position="174"/>
        <end position="269"/>
    </location>
</feature>
<dbReference type="InterPro" id="IPR050570">
    <property type="entry name" value="Cell_wall_metabolism_enzyme"/>
</dbReference>
<dbReference type="RefSeq" id="WP_248210352.1">
    <property type="nucleotide sequence ID" value="NZ_JALNMH010000011.1"/>
</dbReference>
<dbReference type="CDD" id="cd12797">
    <property type="entry name" value="M23_peptidase"/>
    <property type="match status" value="1"/>
</dbReference>
<comment type="caution">
    <text evidence="3">The sequence shown here is derived from an EMBL/GenBank/DDBJ whole genome shotgun (WGS) entry which is preliminary data.</text>
</comment>
<dbReference type="InterPro" id="IPR016047">
    <property type="entry name" value="M23ase_b-sheet_dom"/>
</dbReference>
<organism evidence="3 4">
    <name type="scientific">Pseudomarimonas salicorniae</name>
    <dbReference type="NCBI Taxonomy" id="2933270"/>
    <lineage>
        <taxon>Bacteria</taxon>
        <taxon>Pseudomonadati</taxon>
        <taxon>Pseudomonadota</taxon>
        <taxon>Gammaproteobacteria</taxon>
        <taxon>Lysobacterales</taxon>
        <taxon>Lysobacteraceae</taxon>
        <taxon>Pseudomarimonas</taxon>
    </lineage>
</organism>
<evidence type="ECO:0000313" key="4">
    <source>
        <dbReference type="Proteomes" id="UP001431449"/>
    </source>
</evidence>
<feature type="chain" id="PRO_5047528931" evidence="1">
    <location>
        <begin position="30"/>
        <end position="279"/>
    </location>
</feature>
<name>A0ABT0GJL0_9GAMM</name>
<dbReference type="Proteomes" id="UP001431449">
    <property type="component" value="Unassembled WGS sequence"/>
</dbReference>
<dbReference type="PANTHER" id="PTHR21666:SF285">
    <property type="entry name" value="M23 FAMILY METALLOPEPTIDASE"/>
    <property type="match status" value="1"/>
</dbReference>
<gene>
    <name evidence="3" type="ORF">M0G41_13785</name>
</gene>
<protein>
    <submittedName>
        <fullName evidence="3">M23 family metallopeptidase</fullName>
    </submittedName>
</protein>
<keyword evidence="1" id="KW-0732">Signal</keyword>
<evidence type="ECO:0000256" key="1">
    <source>
        <dbReference type="SAM" id="SignalP"/>
    </source>
</evidence>
<dbReference type="EMBL" id="JALNMH010000011">
    <property type="protein sequence ID" value="MCK7594739.1"/>
    <property type="molecule type" value="Genomic_DNA"/>
</dbReference>